<dbReference type="GO" id="GO:0016747">
    <property type="term" value="F:acyltransferase activity, transferring groups other than amino-acyl groups"/>
    <property type="evidence" value="ECO:0007669"/>
    <property type="project" value="InterPro"/>
</dbReference>
<evidence type="ECO:0000313" key="2">
    <source>
        <dbReference type="EMBL" id="MBR7744687.1"/>
    </source>
</evidence>
<reference evidence="2" key="1">
    <citation type="submission" date="2021-04" db="EMBL/GenBank/DDBJ databases">
        <title>Phycicoccus avicenniae sp. nov., a novel endophytic actinomycetes isolated from branch of Avicennia mariana.</title>
        <authorList>
            <person name="Tuo L."/>
        </authorList>
    </citation>
    <scope>NUCLEOTIDE SEQUENCE</scope>
    <source>
        <strain evidence="2">BSK3Z-2</strain>
    </source>
</reference>
<dbReference type="PROSITE" id="PS51186">
    <property type="entry name" value="GNAT"/>
    <property type="match status" value="1"/>
</dbReference>
<dbReference type="Pfam" id="PF00583">
    <property type="entry name" value="Acetyltransf_1"/>
    <property type="match status" value="1"/>
</dbReference>
<evidence type="ECO:0000313" key="3">
    <source>
        <dbReference type="Proteomes" id="UP000677016"/>
    </source>
</evidence>
<feature type="domain" description="N-acetyltransferase" evidence="1">
    <location>
        <begin position="149"/>
        <end position="295"/>
    </location>
</feature>
<dbReference type="Gene3D" id="3.40.630.30">
    <property type="match status" value="1"/>
</dbReference>
<dbReference type="InterPro" id="IPR016181">
    <property type="entry name" value="Acyl_CoA_acyltransferase"/>
</dbReference>
<dbReference type="SUPFAM" id="SSF55729">
    <property type="entry name" value="Acyl-CoA N-acyltransferases (Nat)"/>
    <property type="match status" value="1"/>
</dbReference>
<proteinExistence type="predicted"/>
<comment type="caution">
    <text evidence="2">The sequence shown here is derived from an EMBL/GenBank/DDBJ whole genome shotgun (WGS) entry which is preliminary data.</text>
</comment>
<gene>
    <name evidence="2" type="ORF">KC207_15425</name>
</gene>
<organism evidence="2 3">
    <name type="scientific">Phycicoccus avicenniae</name>
    <dbReference type="NCBI Taxonomy" id="2828860"/>
    <lineage>
        <taxon>Bacteria</taxon>
        <taxon>Bacillati</taxon>
        <taxon>Actinomycetota</taxon>
        <taxon>Actinomycetes</taxon>
        <taxon>Micrococcales</taxon>
        <taxon>Intrasporangiaceae</taxon>
        <taxon>Phycicoccus</taxon>
    </lineage>
</organism>
<dbReference type="EMBL" id="JAGSNF010000022">
    <property type="protein sequence ID" value="MBR7744687.1"/>
    <property type="molecule type" value="Genomic_DNA"/>
</dbReference>
<dbReference type="AlphaFoldDB" id="A0A941DE75"/>
<dbReference type="InterPro" id="IPR000182">
    <property type="entry name" value="GNAT_dom"/>
</dbReference>
<evidence type="ECO:0000259" key="1">
    <source>
        <dbReference type="PROSITE" id="PS51186"/>
    </source>
</evidence>
<sequence>MDLTMSTPATADLRSVTDAVGGWQRDDGPLQLHPGDIGWYGRLGPAATAAALRVWRVGGRVVAVGLLDGDDLLRTAVDPHLGTDADLARRMAEDVDDPARGVLPSGEAVVEARGGPLLLAALKERGWVDDEPWTPLHRDLRDPVPGVDLRLEVVGPDTADDWVEVHLSAFHGDVVTDDDRRLVRDRFDTLTAGPFAADVTAVTGRDAAGAAVACAAVWTAGAGRPGLLEPMGVHDAHRGHGYGRSVCLAAAAVLRDAGASSALVCAETANTGAVATYEAAGFVAAEPVRDVRRAG</sequence>
<protein>
    <submittedName>
        <fullName evidence="2">GNAT family N-acetyltransferase</fullName>
    </submittedName>
</protein>
<dbReference type="RefSeq" id="WP_211604206.1">
    <property type="nucleotide sequence ID" value="NZ_JAGSNF010000022.1"/>
</dbReference>
<dbReference type="Proteomes" id="UP000677016">
    <property type="component" value="Unassembled WGS sequence"/>
</dbReference>
<name>A0A941DE75_9MICO</name>
<accession>A0A941DE75</accession>
<keyword evidence="3" id="KW-1185">Reference proteome</keyword>